<reference evidence="1" key="2">
    <citation type="journal article" date="2015" name="Fish Shellfish Immunol.">
        <title>Early steps in the European eel (Anguilla anguilla)-Vibrio vulnificus interaction in the gills: Role of the RtxA13 toxin.</title>
        <authorList>
            <person name="Callol A."/>
            <person name="Pajuelo D."/>
            <person name="Ebbesson L."/>
            <person name="Teles M."/>
            <person name="MacKenzie S."/>
            <person name="Amaro C."/>
        </authorList>
    </citation>
    <scope>NUCLEOTIDE SEQUENCE</scope>
</reference>
<dbReference type="AlphaFoldDB" id="A0A0E9XS48"/>
<dbReference type="EMBL" id="GBXM01003118">
    <property type="protein sequence ID" value="JAI05460.1"/>
    <property type="molecule type" value="Transcribed_RNA"/>
</dbReference>
<accession>A0A0E9XS48</accession>
<organism evidence="1">
    <name type="scientific">Anguilla anguilla</name>
    <name type="common">European freshwater eel</name>
    <name type="synonym">Muraena anguilla</name>
    <dbReference type="NCBI Taxonomy" id="7936"/>
    <lineage>
        <taxon>Eukaryota</taxon>
        <taxon>Metazoa</taxon>
        <taxon>Chordata</taxon>
        <taxon>Craniata</taxon>
        <taxon>Vertebrata</taxon>
        <taxon>Euteleostomi</taxon>
        <taxon>Actinopterygii</taxon>
        <taxon>Neopterygii</taxon>
        <taxon>Teleostei</taxon>
        <taxon>Anguilliformes</taxon>
        <taxon>Anguillidae</taxon>
        <taxon>Anguilla</taxon>
    </lineage>
</organism>
<reference evidence="1" key="1">
    <citation type="submission" date="2014-11" db="EMBL/GenBank/DDBJ databases">
        <authorList>
            <person name="Amaro Gonzalez C."/>
        </authorList>
    </citation>
    <scope>NUCLEOTIDE SEQUENCE</scope>
</reference>
<protein>
    <submittedName>
        <fullName evidence="1">Uncharacterized protein</fullName>
    </submittedName>
</protein>
<evidence type="ECO:0000313" key="1">
    <source>
        <dbReference type="EMBL" id="JAI05460.1"/>
    </source>
</evidence>
<name>A0A0E9XS48_ANGAN</name>
<proteinExistence type="predicted"/>
<sequence>MSAYGKRCYSQIAMFLNIFPETQSF</sequence>